<dbReference type="OrthoDB" id="2108at2759"/>
<comment type="similarity">
    <text evidence="2">Belongs to the class-I pyridoxal-phosphate-dependent aminotransferase family.</text>
</comment>
<dbReference type="VEuPathDB" id="FungiDB:SPPG_03121"/>
<evidence type="ECO:0000256" key="3">
    <source>
        <dbReference type="ARBA" id="ARBA00022576"/>
    </source>
</evidence>
<dbReference type="RefSeq" id="XP_016609350.1">
    <property type="nucleotide sequence ID" value="XM_016751403.1"/>
</dbReference>
<dbReference type="InParanoid" id="A0A0L0HIM9"/>
<evidence type="ECO:0000256" key="2">
    <source>
        <dbReference type="ARBA" id="ARBA00007441"/>
    </source>
</evidence>
<dbReference type="GO" id="GO:0030170">
    <property type="term" value="F:pyridoxal phosphate binding"/>
    <property type="evidence" value="ECO:0007669"/>
    <property type="project" value="InterPro"/>
</dbReference>
<dbReference type="Gene3D" id="3.40.640.10">
    <property type="entry name" value="Type I PLP-dependent aspartate aminotransferase-like (Major domain)"/>
    <property type="match status" value="1"/>
</dbReference>
<dbReference type="Pfam" id="PF00155">
    <property type="entry name" value="Aminotran_1_2"/>
    <property type="match status" value="1"/>
</dbReference>
<gene>
    <name evidence="7" type="ORF">SPPG_03121</name>
</gene>
<dbReference type="STRING" id="645134.A0A0L0HIM9"/>
<evidence type="ECO:0000313" key="7">
    <source>
        <dbReference type="EMBL" id="KND01311.1"/>
    </source>
</evidence>
<evidence type="ECO:0000256" key="4">
    <source>
        <dbReference type="ARBA" id="ARBA00022679"/>
    </source>
</evidence>
<dbReference type="GO" id="GO:0006520">
    <property type="term" value="P:amino acid metabolic process"/>
    <property type="evidence" value="ECO:0007669"/>
    <property type="project" value="InterPro"/>
</dbReference>
<dbReference type="AlphaFoldDB" id="A0A0L0HIM9"/>
<dbReference type="OMA" id="KNWRYPG"/>
<dbReference type="PANTHER" id="PTHR46383">
    <property type="entry name" value="ASPARTATE AMINOTRANSFERASE"/>
    <property type="match status" value="1"/>
</dbReference>
<dbReference type="InterPro" id="IPR004839">
    <property type="entry name" value="Aminotransferase_I/II_large"/>
</dbReference>
<sequence length="481" mass="53928">MPEQPSQEMHQHKMTVQNAVNAVIRQIRGSEKDSEAHQVLREYKGNVHGGGSNRLNSTPTIEHPSNTGVIYVMDRASKKGWSSEDKTWGNFGQGAPEVGHIENAPEKPMQLHLKEEEFEYAPVSGVRSLREAVANLYNVRYRQGKQSKYTHENVCIVPGGRAGLTRIAGVIGDANVGFFLPEYTAYEQLLGIFKRFVPIPTPLHPETGFHVSPEFLRQEVADRGLGVIVCSNPANPTGQLVEGDEMKEWIRIAKEHHTTLVLDEFYSHYIYTNGPENFGRTVSAAEHIEDVNKDPVIMVDGLTKNFRLPGWRVCWVIGPQDVISSLSSAGSFMDGGANHVLQQAAIPLLEPERVLSDAKALQRHFLAKRNYVIGRLSQMNLPVINPPKATFYIWLDLRPLPEPLNNGLAFFEEALDEKVIVVPGIFFDINPGRRRELFDSPFHYYIRLSFGPPMDQLVRGLDGIERLLIKHKFLMAPGSIG</sequence>
<dbReference type="InterPro" id="IPR015424">
    <property type="entry name" value="PyrdxlP-dep_Trfase"/>
</dbReference>
<dbReference type="Proteomes" id="UP000053201">
    <property type="component" value="Unassembled WGS sequence"/>
</dbReference>
<dbReference type="InterPro" id="IPR050596">
    <property type="entry name" value="AspAT/PAT-like"/>
</dbReference>
<comment type="cofactor">
    <cofactor evidence="1">
        <name>pyridoxal 5'-phosphate</name>
        <dbReference type="ChEBI" id="CHEBI:597326"/>
    </cofactor>
</comment>
<keyword evidence="5" id="KW-0663">Pyridoxal phosphate</keyword>
<reference evidence="7 8" key="1">
    <citation type="submission" date="2009-08" db="EMBL/GenBank/DDBJ databases">
        <title>The Genome Sequence of Spizellomyces punctatus strain DAOM BR117.</title>
        <authorList>
            <consortium name="The Broad Institute Genome Sequencing Platform"/>
            <person name="Russ C."/>
            <person name="Cuomo C."/>
            <person name="Shea T."/>
            <person name="Young S.K."/>
            <person name="Zeng Q."/>
            <person name="Koehrsen M."/>
            <person name="Haas B."/>
            <person name="Borodovsky M."/>
            <person name="Guigo R."/>
            <person name="Alvarado L."/>
            <person name="Berlin A."/>
            <person name="Bochicchio J."/>
            <person name="Borenstein D."/>
            <person name="Chapman S."/>
            <person name="Chen Z."/>
            <person name="Engels R."/>
            <person name="Freedman E."/>
            <person name="Gellesch M."/>
            <person name="Goldberg J."/>
            <person name="Griggs A."/>
            <person name="Gujja S."/>
            <person name="Heiman D."/>
            <person name="Hepburn T."/>
            <person name="Howarth C."/>
            <person name="Jen D."/>
            <person name="Larson L."/>
            <person name="Lewis B."/>
            <person name="Mehta T."/>
            <person name="Park D."/>
            <person name="Pearson M."/>
            <person name="Roberts A."/>
            <person name="Saif S."/>
            <person name="Shenoy N."/>
            <person name="Sisk P."/>
            <person name="Stolte C."/>
            <person name="Sykes S."/>
            <person name="Thomson T."/>
            <person name="Walk T."/>
            <person name="White J."/>
            <person name="Yandava C."/>
            <person name="Burger G."/>
            <person name="Gray M.W."/>
            <person name="Holland P.W.H."/>
            <person name="King N."/>
            <person name="Lang F.B.F."/>
            <person name="Roger A.J."/>
            <person name="Ruiz-Trillo I."/>
            <person name="Lander E."/>
            <person name="Nusbaum C."/>
        </authorList>
    </citation>
    <scope>NUCLEOTIDE SEQUENCE [LARGE SCALE GENOMIC DNA]</scope>
    <source>
        <strain evidence="7 8">DAOM BR117</strain>
    </source>
</reference>
<dbReference type="GO" id="GO:0008483">
    <property type="term" value="F:transaminase activity"/>
    <property type="evidence" value="ECO:0007669"/>
    <property type="project" value="UniProtKB-KW"/>
</dbReference>
<proteinExistence type="inferred from homology"/>
<protein>
    <recommendedName>
        <fullName evidence="6">Aminotransferase class I/classII large domain-containing protein</fullName>
    </recommendedName>
</protein>
<dbReference type="GeneID" id="27686662"/>
<dbReference type="PANTHER" id="PTHR46383:SF1">
    <property type="entry name" value="ASPARTATE AMINOTRANSFERASE"/>
    <property type="match status" value="1"/>
</dbReference>
<keyword evidence="4" id="KW-0808">Transferase</keyword>
<feature type="domain" description="Aminotransferase class I/classII large" evidence="6">
    <location>
        <begin position="90"/>
        <end position="433"/>
    </location>
</feature>
<keyword evidence="3" id="KW-0032">Aminotransferase</keyword>
<name>A0A0L0HIM9_SPIPD</name>
<dbReference type="InterPro" id="IPR015421">
    <property type="entry name" value="PyrdxlP-dep_Trfase_major"/>
</dbReference>
<evidence type="ECO:0000259" key="6">
    <source>
        <dbReference type="Pfam" id="PF00155"/>
    </source>
</evidence>
<dbReference type="SUPFAM" id="SSF53383">
    <property type="entry name" value="PLP-dependent transferases"/>
    <property type="match status" value="1"/>
</dbReference>
<accession>A0A0L0HIM9</accession>
<dbReference type="eggNOG" id="KOG0257">
    <property type="taxonomic scope" value="Eukaryota"/>
</dbReference>
<dbReference type="EMBL" id="KQ257454">
    <property type="protein sequence ID" value="KND01311.1"/>
    <property type="molecule type" value="Genomic_DNA"/>
</dbReference>
<evidence type="ECO:0000313" key="8">
    <source>
        <dbReference type="Proteomes" id="UP000053201"/>
    </source>
</evidence>
<evidence type="ECO:0000256" key="1">
    <source>
        <dbReference type="ARBA" id="ARBA00001933"/>
    </source>
</evidence>
<organism evidence="7 8">
    <name type="scientific">Spizellomyces punctatus (strain DAOM BR117)</name>
    <dbReference type="NCBI Taxonomy" id="645134"/>
    <lineage>
        <taxon>Eukaryota</taxon>
        <taxon>Fungi</taxon>
        <taxon>Fungi incertae sedis</taxon>
        <taxon>Chytridiomycota</taxon>
        <taxon>Chytridiomycota incertae sedis</taxon>
        <taxon>Chytridiomycetes</taxon>
        <taxon>Spizellomycetales</taxon>
        <taxon>Spizellomycetaceae</taxon>
        <taxon>Spizellomyces</taxon>
    </lineage>
</organism>
<dbReference type="CDD" id="cd00609">
    <property type="entry name" value="AAT_like"/>
    <property type="match status" value="1"/>
</dbReference>
<evidence type="ECO:0000256" key="5">
    <source>
        <dbReference type="ARBA" id="ARBA00022898"/>
    </source>
</evidence>
<keyword evidence="8" id="KW-1185">Reference proteome</keyword>